<proteinExistence type="predicted"/>
<dbReference type="SUPFAM" id="SSF49265">
    <property type="entry name" value="Fibronectin type III"/>
    <property type="match status" value="1"/>
</dbReference>
<dbReference type="InterPro" id="IPR003006">
    <property type="entry name" value="Ig/MHC_CS"/>
</dbReference>
<feature type="domain" description="Ig-like" evidence="7">
    <location>
        <begin position="21"/>
        <end position="134"/>
    </location>
</feature>
<dbReference type="InterPro" id="IPR013162">
    <property type="entry name" value="CD80_C2-set"/>
</dbReference>
<reference evidence="9 10" key="1">
    <citation type="submission" date="2023-03" db="EMBL/GenBank/DDBJ databases">
        <title>High-quality genome of Scylla paramamosain provides insights in environmental adaptation.</title>
        <authorList>
            <person name="Zhang L."/>
        </authorList>
    </citation>
    <scope>NUCLEOTIDE SEQUENCE [LARGE SCALE GENOMIC DNA]</scope>
    <source>
        <strain evidence="9">LZ_2023a</strain>
        <tissue evidence="9">Muscle</tissue>
    </source>
</reference>
<dbReference type="Pfam" id="PF13927">
    <property type="entry name" value="Ig_3"/>
    <property type="match status" value="1"/>
</dbReference>
<dbReference type="SMART" id="SM00408">
    <property type="entry name" value="IGc2"/>
    <property type="match status" value="5"/>
</dbReference>
<dbReference type="EMBL" id="JARAKH010000049">
    <property type="protein sequence ID" value="KAK8376224.1"/>
    <property type="molecule type" value="Genomic_DNA"/>
</dbReference>
<evidence type="ECO:0000259" key="7">
    <source>
        <dbReference type="PROSITE" id="PS50835"/>
    </source>
</evidence>
<feature type="region of interest" description="Disordered" evidence="4">
    <location>
        <begin position="684"/>
        <end position="733"/>
    </location>
</feature>
<feature type="domain" description="Ig-like" evidence="7">
    <location>
        <begin position="155"/>
        <end position="236"/>
    </location>
</feature>
<dbReference type="SMART" id="SM00060">
    <property type="entry name" value="FN3"/>
    <property type="match status" value="1"/>
</dbReference>
<keyword evidence="5" id="KW-0812">Transmembrane</keyword>
<feature type="compositionally biased region" description="Basic and acidic residues" evidence="4">
    <location>
        <begin position="916"/>
        <end position="948"/>
    </location>
</feature>
<dbReference type="Pfam" id="PF00041">
    <property type="entry name" value="fn3"/>
    <property type="match status" value="1"/>
</dbReference>
<feature type="compositionally biased region" description="Basic and acidic residues" evidence="4">
    <location>
        <begin position="958"/>
        <end position="968"/>
    </location>
</feature>
<name>A0AAW0SMV4_SCYPA</name>
<evidence type="ECO:0000256" key="6">
    <source>
        <dbReference type="SAM" id="SignalP"/>
    </source>
</evidence>
<keyword evidence="6" id="KW-0732">Signal</keyword>
<keyword evidence="3" id="KW-1015">Disulfide bond</keyword>
<dbReference type="PROSITE" id="PS50835">
    <property type="entry name" value="IG_LIKE"/>
    <property type="match status" value="5"/>
</dbReference>
<evidence type="ECO:0000313" key="9">
    <source>
        <dbReference type="EMBL" id="KAK8376224.1"/>
    </source>
</evidence>
<comment type="caution">
    <text evidence="9">The sequence shown here is derived from an EMBL/GenBank/DDBJ whole genome shotgun (WGS) entry which is preliminary data.</text>
</comment>
<feature type="domain" description="Ig-like" evidence="7">
    <location>
        <begin position="349"/>
        <end position="439"/>
    </location>
</feature>
<dbReference type="InterPro" id="IPR003599">
    <property type="entry name" value="Ig_sub"/>
</dbReference>
<dbReference type="PANTHER" id="PTHR23278:SF19">
    <property type="entry name" value="OBSCURIN"/>
    <property type="match status" value="1"/>
</dbReference>
<feature type="domain" description="Ig-like" evidence="7">
    <location>
        <begin position="444"/>
        <end position="524"/>
    </location>
</feature>
<sequence length="1012" mass="108594">MLMVVVVVVAADGAGVGVVRPEVLEVRVVEGGLAVLPCNLAVDDPRDSVQLILWIKEGVHTPLYSYDYRELLGGRPKETKPDANTTLARRTSFRTDTTPAALLVERVEAEDAGVYRCRVDHLLSPTTNTRTNLTVIVPPSRARISWRLGNSGLMPVDTPLVGPFLEGAAPTLVCTNDDGWPPPAVLWYEGQKVIDDTYEVDSDLPSSGVVQNELSLAPLTRADLGRRLTCTASNTNTTQPSTTTVTLDLTLSIVGVRVEEVKSAWAGEETEVECKVWGSRPPPSVVWWLGSTMLAPSHAKEEGNVTISVLKLTPKAEDDGAMLICQATNEKLPDQAVQDSRLLSINYAPVVEVSLGRSLDPARIKEGDDVYFECSVKAKPSISKVAWRHNGVQLVAGKGVFVSNMSLVVQRVTRARGGDYTCEATNARATSSSPALHLDVKYAPVCGRQERTQHSVAKLENAEVSCRVDANPPKVTFRWTFNNTAEAIDVPDGRFVVVGTESRVNYTPMNELDYGTLLCWANNSIGVQTHPCVFHIVAAGKPNPPHNCRVFDVTISSLQVTCLPGDDGGLSQEFLLQVYQVGSMTPVVEVSRPSPSFSVTNLRPATAYKVTVTAMNDKGASRATQLKAYTSRVLEMQEETSAEPARDRERGPGVPVVVAVGAGVAAVPLVVGVGVLVWLKACRRVPTPPPSPRRHSTLSKDAASTALPSEGSPHRDPDLLSHTTDPGNSPDHCAHIATISTSSSFFLHNGGPPYPSSAHHTGAAPAVGASEYTQLLCPEPTHAHAHAHALGQPPVAPSVPYFTDASQAQAAEAGAAAVFPPSCSRPELEGQATLERRRQCHHEPTDPALHTTFPHLYQGSSGRPCHTPHGSQYCLTHCPAAPSGGSPSQSQQGTLRRDQKVRSGTGPHLCQMHESPSPRDSYHGQGEAGHRVCRRGEGAGGEGVDHGEPPTPNTADRQTVKRRQDSGRDVCAFPLDPIKMKVPLAKWSETHRLAHNKREAAEREETPGAAGL</sequence>
<keyword evidence="5" id="KW-1133">Transmembrane helix</keyword>
<dbReference type="GO" id="GO:0016020">
    <property type="term" value="C:membrane"/>
    <property type="evidence" value="ECO:0007669"/>
    <property type="project" value="UniProtKB-SubCell"/>
</dbReference>
<evidence type="ECO:0000256" key="1">
    <source>
        <dbReference type="ARBA" id="ARBA00004167"/>
    </source>
</evidence>
<keyword evidence="2 5" id="KW-0472">Membrane</keyword>
<dbReference type="InterPro" id="IPR013783">
    <property type="entry name" value="Ig-like_fold"/>
</dbReference>
<evidence type="ECO:0008006" key="11">
    <source>
        <dbReference type="Google" id="ProtNLM"/>
    </source>
</evidence>
<dbReference type="CDD" id="cd00063">
    <property type="entry name" value="FN3"/>
    <property type="match status" value="1"/>
</dbReference>
<feature type="transmembrane region" description="Helical" evidence="5">
    <location>
        <begin position="656"/>
        <end position="679"/>
    </location>
</feature>
<evidence type="ECO:0000256" key="4">
    <source>
        <dbReference type="SAM" id="MobiDB-lite"/>
    </source>
</evidence>
<dbReference type="AlphaFoldDB" id="A0AAW0SMV4"/>
<feature type="compositionally biased region" description="Basic and acidic residues" evidence="4">
    <location>
        <begin position="834"/>
        <end position="845"/>
    </location>
</feature>
<feature type="domain" description="Fibronectin type-III" evidence="8">
    <location>
        <begin position="544"/>
        <end position="636"/>
    </location>
</feature>
<comment type="subcellular location">
    <subcellularLocation>
        <location evidence="1">Membrane</location>
        <topology evidence="1">Single-pass membrane protein</topology>
    </subcellularLocation>
</comment>
<organism evidence="9 10">
    <name type="scientific">Scylla paramamosain</name>
    <name type="common">Mud crab</name>
    <dbReference type="NCBI Taxonomy" id="85552"/>
    <lineage>
        <taxon>Eukaryota</taxon>
        <taxon>Metazoa</taxon>
        <taxon>Ecdysozoa</taxon>
        <taxon>Arthropoda</taxon>
        <taxon>Crustacea</taxon>
        <taxon>Multicrustacea</taxon>
        <taxon>Malacostraca</taxon>
        <taxon>Eumalacostraca</taxon>
        <taxon>Eucarida</taxon>
        <taxon>Decapoda</taxon>
        <taxon>Pleocyemata</taxon>
        <taxon>Brachyura</taxon>
        <taxon>Eubrachyura</taxon>
        <taxon>Portunoidea</taxon>
        <taxon>Portunidae</taxon>
        <taxon>Portuninae</taxon>
        <taxon>Scylla</taxon>
    </lineage>
</organism>
<feature type="compositionally biased region" description="Low complexity" evidence="4">
    <location>
        <begin position="881"/>
        <end position="893"/>
    </location>
</feature>
<dbReference type="SMART" id="SM00409">
    <property type="entry name" value="IG"/>
    <property type="match status" value="5"/>
</dbReference>
<dbReference type="InterPro" id="IPR036179">
    <property type="entry name" value="Ig-like_dom_sf"/>
</dbReference>
<evidence type="ECO:0000256" key="2">
    <source>
        <dbReference type="ARBA" id="ARBA00023136"/>
    </source>
</evidence>
<feature type="compositionally biased region" description="Basic and acidic residues" evidence="4">
    <location>
        <begin position="989"/>
        <end position="1006"/>
    </location>
</feature>
<dbReference type="Pfam" id="PF08205">
    <property type="entry name" value="C2-set_2"/>
    <property type="match status" value="1"/>
</dbReference>
<evidence type="ECO:0000256" key="5">
    <source>
        <dbReference type="SAM" id="Phobius"/>
    </source>
</evidence>
<accession>A0AAW0SMV4</accession>
<dbReference type="SUPFAM" id="SSF48726">
    <property type="entry name" value="Immunoglobulin"/>
    <property type="match status" value="5"/>
</dbReference>
<dbReference type="Gene3D" id="2.60.40.10">
    <property type="entry name" value="Immunoglobulins"/>
    <property type="match status" value="6"/>
</dbReference>
<feature type="region of interest" description="Disordered" evidence="4">
    <location>
        <begin position="832"/>
        <end position="855"/>
    </location>
</feature>
<feature type="region of interest" description="Disordered" evidence="4">
    <location>
        <begin position="989"/>
        <end position="1012"/>
    </location>
</feature>
<dbReference type="InterPro" id="IPR003598">
    <property type="entry name" value="Ig_sub2"/>
</dbReference>
<dbReference type="InterPro" id="IPR036116">
    <property type="entry name" value="FN3_sf"/>
</dbReference>
<dbReference type="InterPro" id="IPR007110">
    <property type="entry name" value="Ig-like_dom"/>
</dbReference>
<feature type="domain" description="Ig-like" evidence="7">
    <location>
        <begin position="240"/>
        <end position="344"/>
    </location>
</feature>
<dbReference type="Proteomes" id="UP001487740">
    <property type="component" value="Unassembled WGS sequence"/>
</dbReference>
<feature type="chain" id="PRO_5043407492" description="Nephrin" evidence="6">
    <location>
        <begin position="22"/>
        <end position="1012"/>
    </location>
</feature>
<feature type="region of interest" description="Disordered" evidence="4">
    <location>
        <begin position="881"/>
        <end position="970"/>
    </location>
</feature>
<gene>
    <name evidence="9" type="ORF">O3P69_008728</name>
</gene>
<protein>
    <recommendedName>
        <fullName evidence="11">Nephrin</fullName>
    </recommendedName>
</protein>
<dbReference type="PROSITE" id="PS50853">
    <property type="entry name" value="FN3"/>
    <property type="match status" value="1"/>
</dbReference>
<feature type="signal peptide" evidence="6">
    <location>
        <begin position="1"/>
        <end position="21"/>
    </location>
</feature>
<evidence type="ECO:0000256" key="3">
    <source>
        <dbReference type="ARBA" id="ARBA00023157"/>
    </source>
</evidence>
<dbReference type="InterPro" id="IPR003961">
    <property type="entry name" value="FN3_dom"/>
</dbReference>
<evidence type="ECO:0000259" key="8">
    <source>
        <dbReference type="PROSITE" id="PS50853"/>
    </source>
</evidence>
<keyword evidence="10" id="KW-1185">Reference proteome</keyword>
<dbReference type="PANTHER" id="PTHR23278">
    <property type="entry name" value="SIDESTEP PROTEIN"/>
    <property type="match status" value="1"/>
</dbReference>
<dbReference type="PROSITE" id="PS00290">
    <property type="entry name" value="IG_MHC"/>
    <property type="match status" value="1"/>
</dbReference>
<evidence type="ECO:0000313" key="10">
    <source>
        <dbReference type="Proteomes" id="UP001487740"/>
    </source>
</evidence>